<dbReference type="AlphaFoldDB" id="A0A6J4T275"/>
<proteinExistence type="predicted"/>
<sequence length="41" mass="4491">MGTLVRIYDVSESVHRTLKARAAARARGRLPFPRPGGSPSR</sequence>
<organism evidence="1">
    <name type="scientific">uncultured Solirubrobacterales bacterium</name>
    <dbReference type="NCBI Taxonomy" id="768556"/>
    <lineage>
        <taxon>Bacteria</taxon>
        <taxon>Bacillati</taxon>
        <taxon>Actinomycetota</taxon>
        <taxon>Thermoleophilia</taxon>
        <taxon>Solirubrobacterales</taxon>
        <taxon>environmental samples</taxon>
    </lineage>
</organism>
<accession>A0A6J4T275</accession>
<dbReference type="EMBL" id="CADCVU010000167">
    <property type="protein sequence ID" value="CAA9511507.1"/>
    <property type="molecule type" value="Genomic_DNA"/>
</dbReference>
<name>A0A6J4T275_9ACTN</name>
<protein>
    <submittedName>
        <fullName evidence="1">Uncharacterized protein</fullName>
    </submittedName>
</protein>
<reference evidence="1" key="1">
    <citation type="submission" date="2020-02" db="EMBL/GenBank/DDBJ databases">
        <authorList>
            <person name="Meier V. D."/>
        </authorList>
    </citation>
    <scope>NUCLEOTIDE SEQUENCE</scope>
    <source>
        <strain evidence="1">AVDCRST_MAG45</strain>
    </source>
</reference>
<gene>
    <name evidence="1" type="ORF">AVDCRST_MAG45-1939</name>
</gene>
<evidence type="ECO:0000313" key="1">
    <source>
        <dbReference type="EMBL" id="CAA9511507.1"/>
    </source>
</evidence>